<organism evidence="6 7">
    <name type="scientific">Crotalus adamanteus</name>
    <name type="common">Eastern diamondback rattlesnake</name>
    <dbReference type="NCBI Taxonomy" id="8729"/>
    <lineage>
        <taxon>Eukaryota</taxon>
        <taxon>Metazoa</taxon>
        <taxon>Chordata</taxon>
        <taxon>Craniata</taxon>
        <taxon>Vertebrata</taxon>
        <taxon>Euteleostomi</taxon>
        <taxon>Lepidosauria</taxon>
        <taxon>Squamata</taxon>
        <taxon>Bifurcata</taxon>
        <taxon>Unidentata</taxon>
        <taxon>Episquamata</taxon>
        <taxon>Toxicofera</taxon>
        <taxon>Serpentes</taxon>
        <taxon>Colubroidea</taxon>
        <taxon>Viperidae</taxon>
        <taxon>Crotalinae</taxon>
        <taxon>Crotalus</taxon>
    </lineage>
</organism>
<dbReference type="GO" id="GO:0090575">
    <property type="term" value="C:RNA polymerase II transcription regulator complex"/>
    <property type="evidence" value="ECO:0007669"/>
    <property type="project" value="TreeGrafter"/>
</dbReference>
<dbReference type="PROSITE" id="PS52003">
    <property type="entry name" value="OCA"/>
    <property type="match status" value="1"/>
</dbReference>
<sequence length="290" mass="31596">MLTGCYHIKELPPTPPHNNRSSGTRGGFCSATDMHWQKSSAAEQPLPSRPYQGVRVKEPVKELLKRKRGSAQNVKVAPEGMAVFFPHQSLPSYSPTGQVYSETDLVTSSLPLMEEGALYSGWLSQPPPATLQPLTQWTTSPDYVSHEAVSCPYTADMFVQPVCPSYTLVGTSSVLTYTSQPLITNFGARSASSPAVVPHLDAIDQQAPLSYFPWTQPIPTLPATSLQYQPTSMALSAPQFVPLPILGADPLPQALEDTRKEMPPLTLEKLLQDDTSDTYDLNNSLPVEGL</sequence>
<evidence type="ECO:0000313" key="7">
    <source>
        <dbReference type="Proteomes" id="UP001474421"/>
    </source>
</evidence>
<evidence type="ECO:0000256" key="4">
    <source>
        <dbReference type="SAM" id="MobiDB-lite"/>
    </source>
</evidence>
<feature type="domain" description="OCA" evidence="5">
    <location>
        <begin position="48"/>
        <end position="70"/>
    </location>
</feature>
<evidence type="ECO:0000256" key="2">
    <source>
        <dbReference type="ARBA" id="ARBA00023159"/>
    </source>
</evidence>
<dbReference type="GO" id="GO:0045944">
    <property type="term" value="P:positive regulation of transcription by RNA polymerase II"/>
    <property type="evidence" value="ECO:0007669"/>
    <property type="project" value="TreeGrafter"/>
</dbReference>
<dbReference type="GO" id="GO:0070974">
    <property type="term" value="F:POU domain binding"/>
    <property type="evidence" value="ECO:0007669"/>
    <property type="project" value="InterPro"/>
</dbReference>
<dbReference type="PANTHER" id="PTHR15363:SF3">
    <property type="entry name" value="POU DOMAIN CLASS 2-ASSOCIATING FACTOR 1"/>
    <property type="match status" value="1"/>
</dbReference>
<comment type="caution">
    <text evidence="6">The sequence shown here is derived from an EMBL/GenBank/DDBJ whole genome shotgun (WGS) entry which is preliminary data.</text>
</comment>
<dbReference type="GO" id="GO:0003677">
    <property type="term" value="F:DNA binding"/>
    <property type="evidence" value="ECO:0007669"/>
    <property type="project" value="InterPro"/>
</dbReference>
<dbReference type="EMBL" id="JAOTOJ010000010">
    <property type="protein sequence ID" value="KAK9394990.1"/>
    <property type="molecule type" value="Genomic_DNA"/>
</dbReference>
<keyword evidence="2" id="KW-0010">Activator</keyword>
<dbReference type="Proteomes" id="UP001474421">
    <property type="component" value="Unassembled WGS sequence"/>
</dbReference>
<dbReference type="InterPro" id="IPR015389">
    <property type="entry name" value="PD-C2-AF1"/>
</dbReference>
<dbReference type="AlphaFoldDB" id="A0AAW1AZQ3"/>
<accession>A0AAW1AZQ3</accession>
<evidence type="ECO:0000256" key="3">
    <source>
        <dbReference type="ARBA" id="ARBA00023163"/>
    </source>
</evidence>
<keyword evidence="1" id="KW-0805">Transcription regulation</keyword>
<dbReference type="Pfam" id="PF09310">
    <property type="entry name" value="PD-C2-AF1"/>
    <property type="match status" value="1"/>
</dbReference>
<name>A0AAW1AZQ3_CROAD</name>
<evidence type="ECO:0000313" key="6">
    <source>
        <dbReference type="EMBL" id="KAK9394990.1"/>
    </source>
</evidence>
<evidence type="ECO:0000256" key="1">
    <source>
        <dbReference type="ARBA" id="ARBA00023015"/>
    </source>
</evidence>
<proteinExistence type="predicted"/>
<keyword evidence="3" id="KW-0804">Transcription</keyword>
<protein>
    <submittedName>
        <fullName evidence="6">POU domain class 2-associating factor 1</fullName>
    </submittedName>
</protein>
<dbReference type="InterPro" id="IPR047571">
    <property type="entry name" value="OCA"/>
</dbReference>
<reference evidence="6 7" key="1">
    <citation type="journal article" date="2024" name="Proc. Natl. Acad. Sci. U.S.A.">
        <title>The genetic regulatory architecture and epigenomic basis for age-related changes in rattlesnake venom.</title>
        <authorList>
            <person name="Hogan M.P."/>
            <person name="Holding M.L."/>
            <person name="Nystrom G.S."/>
            <person name="Colston T.J."/>
            <person name="Bartlett D.A."/>
            <person name="Mason A.J."/>
            <person name="Ellsworth S.A."/>
            <person name="Rautsaw R.M."/>
            <person name="Lawrence K.C."/>
            <person name="Strickland J.L."/>
            <person name="He B."/>
            <person name="Fraser P."/>
            <person name="Margres M.J."/>
            <person name="Gilbert D.M."/>
            <person name="Gibbs H.L."/>
            <person name="Parkinson C.L."/>
            <person name="Rokyta D.R."/>
        </authorList>
    </citation>
    <scope>NUCLEOTIDE SEQUENCE [LARGE SCALE GENOMIC DNA]</scope>
    <source>
        <strain evidence="6">DRR0105</strain>
    </source>
</reference>
<evidence type="ECO:0000259" key="5">
    <source>
        <dbReference type="PROSITE" id="PS52003"/>
    </source>
</evidence>
<feature type="region of interest" description="Disordered" evidence="4">
    <location>
        <begin position="1"/>
        <end position="31"/>
    </location>
</feature>
<dbReference type="GO" id="GO:0003713">
    <property type="term" value="F:transcription coactivator activity"/>
    <property type="evidence" value="ECO:0007669"/>
    <property type="project" value="TreeGrafter"/>
</dbReference>
<keyword evidence="7" id="KW-1185">Reference proteome</keyword>
<gene>
    <name evidence="6" type="ORF">NXF25_014336</name>
</gene>
<dbReference type="PANTHER" id="PTHR15363">
    <property type="entry name" value="POU DOMAIN CLASS 2-ASSOCIATING FACTOR 1"/>
    <property type="match status" value="1"/>
</dbReference>